<evidence type="ECO:0000256" key="3">
    <source>
        <dbReference type="ARBA" id="ARBA00022729"/>
    </source>
</evidence>
<dbReference type="AlphaFoldDB" id="A0A673AIW2"/>
<keyword evidence="8" id="KW-1185">Reference proteome</keyword>
<reference evidence="7" key="3">
    <citation type="submission" date="2025-09" db="UniProtKB">
        <authorList>
            <consortium name="Ensembl"/>
        </authorList>
    </citation>
    <scope>IDENTIFICATION</scope>
</reference>
<keyword evidence="3" id="KW-0732">Signal</keyword>
<dbReference type="PANTHER" id="PTHR45785">
    <property type="entry name" value="COMPLEMENT FACTOR H-RELATED"/>
    <property type="match status" value="1"/>
</dbReference>
<dbReference type="Pfam" id="PF00084">
    <property type="entry name" value="Sushi"/>
    <property type="match status" value="2"/>
</dbReference>
<evidence type="ECO:0000256" key="1">
    <source>
        <dbReference type="ARBA" id="ARBA00004328"/>
    </source>
</evidence>
<evidence type="ECO:0000256" key="4">
    <source>
        <dbReference type="ARBA" id="ARBA00023157"/>
    </source>
</evidence>
<dbReference type="InParanoid" id="A0A673AIW2"/>
<dbReference type="SMART" id="SM00032">
    <property type="entry name" value="CCP"/>
    <property type="match status" value="3"/>
</dbReference>
<protein>
    <recommendedName>
        <fullName evidence="6">Sushi domain-containing protein</fullName>
    </recommendedName>
</protein>
<dbReference type="SUPFAM" id="SSF57535">
    <property type="entry name" value="Complement control module/SCR domain"/>
    <property type="match status" value="3"/>
</dbReference>
<dbReference type="PANTHER" id="PTHR45785:SF2">
    <property type="entry name" value="COMPLEMENT FACTOR H-RELATED"/>
    <property type="match status" value="1"/>
</dbReference>
<reference evidence="7" key="2">
    <citation type="submission" date="2025-08" db="UniProtKB">
        <authorList>
            <consortium name="Ensembl"/>
        </authorList>
    </citation>
    <scope>IDENTIFICATION</scope>
</reference>
<keyword evidence="2 5" id="KW-0768">Sushi</keyword>
<dbReference type="Ensembl" id="ENSSORT00005029421.1">
    <property type="protein sequence ID" value="ENSSORP00005028608.1"/>
    <property type="gene ID" value="ENSSORG00005013690.1"/>
</dbReference>
<dbReference type="InterPro" id="IPR000436">
    <property type="entry name" value="Sushi_SCR_CCP_dom"/>
</dbReference>
<evidence type="ECO:0000259" key="6">
    <source>
        <dbReference type="PROSITE" id="PS50923"/>
    </source>
</evidence>
<evidence type="ECO:0000313" key="8">
    <source>
        <dbReference type="Proteomes" id="UP000472271"/>
    </source>
</evidence>
<accession>A0A673AIW2</accession>
<sequence length="324" mass="36205">LLCVLIFIFASAQGPEPPCESPQLQGGFSVIEEDTDSHERKLFYACDDGLKPAVEGWWGTATCQNRTWIPTPQCIDANACIAPEIPNAKYTKSPNGWHEEGHKIRVTCIDGYEDRNHLAIAQCVNGNWTSMPVCERDVHACGPPPKILNAVIIKQVFQKVFLDNSEVEYACEDGYTSNTGAIQKSYCVFGNWTAVSECSGTGATSGHTTSTGGNKVPNVVEKTLKYLKYQCMVCNSDGSWSDPPTYNFCIVDTSRYRNLENIGIQYIKSGDHQEFQCTRSYDTSYGYCEDRQMTFGRCKYRHKLFVICTSKYLMLQLISSGQTD</sequence>
<comment type="subcellular location">
    <subcellularLocation>
        <location evidence="1">Virion</location>
    </subcellularLocation>
</comment>
<evidence type="ECO:0000256" key="2">
    <source>
        <dbReference type="ARBA" id="ARBA00022659"/>
    </source>
</evidence>
<dbReference type="InterPro" id="IPR051503">
    <property type="entry name" value="ComplSys_Reg/VirEntry_Med"/>
</dbReference>
<name>A0A673AIW2_9TELE</name>
<evidence type="ECO:0000313" key="7">
    <source>
        <dbReference type="Ensembl" id="ENSSORP00005028608.1"/>
    </source>
</evidence>
<feature type="disulfide bond" evidence="5">
    <location>
        <begin position="171"/>
        <end position="198"/>
    </location>
</feature>
<dbReference type="Proteomes" id="UP000472271">
    <property type="component" value="Chromosome 17"/>
</dbReference>
<dbReference type="CDD" id="cd00033">
    <property type="entry name" value="CCP"/>
    <property type="match status" value="1"/>
</dbReference>
<organism evidence="7 8">
    <name type="scientific">Sphaeramia orbicularis</name>
    <name type="common">orbiculate cardinalfish</name>
    <dbReference type="NCBI Taxonomy" id="375764"/>
    <lineage>
        <taxon>Eukaryota</taxon>
        <taxon>Metazoa</taxon>
        <taxon>Chordata</taxon>
        <taxon>Craniata</taxon>
        <taxon>Vertebrata</taxon>
        <taxon>Euteleostomi</taxon>
        <taxon>Actinopterygii</taxon>
        <taxon>Neopterygii</taxon>
        <taxon>Teleostei</taxon>
        <taxon>Neoteleostei</taxon>
        <taxon>Acanthomorphata</taxon>
        <taxon>Gobiaria</taxon>
        <taxon>Kurtiformes</taxon>
        <taxon>Apogonoidei</taxon>
        <taxon>Apogonidae</taxon>
        <taxon>Apogoninae</taxon>
        <taxon>Sphaeramia</taxon>
    </lineage>
</organism>
<evidence type="ECO:0000256" key="5">
    <source>
        <dbReference type="PROSITE-ProRule" id="PRU00302"/>
    </source>
</evidence>
<dbReference type="InterPro" id="IPR035976">
    <property type="entry name" value="Sushi/SCR/CCP_sf"/>
</dbReference>
<proteinExistence type="predicted"/>
<keyword evidence="4 5" id="KW-1015">Disulfide bond</keyword>
<feature type="disulfide bond" evidence="5">
    <location>
        <begin position="80"/>
        <end position="123"/>
    </location>
</feature>
<reference evidence="7" key="1">
    <citation type="submission" date="2019-06" db="EMBL/GenBank/DDBJ databases">
        <authorList>
            <consortium name="Wellcome Sanger Institute Data Sharing"/>
        </authorList>
    </citation>
    <scope>NUCLEOTIDE SEQUENCE [LARGE SCALE GENOMIC DNA]</scope>
</reference>
<feature type="domain" description="Sushi" evidence="6">
    <location>
        <begin position="78"/>
        <end position="136"/>
    </location>
</feature>
<dbReference type="Gene3D" id="2.10.70.10">
    <property type="entry name" value="Complement Module, domain 1"/>
    <property type="match status" value="3"/>
</dbReference>
<feature type="domain" description="Sushi" evidence="6">
    <location>
        <begin position="139"/>
        <end position="200"/>
    </location>
</feature>
<dbReference type="PROSITE" id="PS50923">
    <property type="entry name" value="SUSHI"/>
    <property type="match status" value="2"/>
</dbReference>
<comment type="caution">
    <text evidence="5">Lacks conserved residue(s) required for the propagation of feature annotation.</text>
</comment>